<evidence type="ECO:0000256" key="1">
    <source>
        <dbReference type="SAM" id="MobiDB-lite"/>
    </source>
</evidence>
<dbReference type="EMBL" id="DYVF01000060">
    <property type="protein sequence ID" value="HJG31785.1"/>
    <property type="molecule type" value="Genomic_DNA"/>
</dbReference>
<dbReference type="SUPFAM" id="SSF48452">
    <property type="entry name" value="TPR-like"/>
    <property type="match status" value="1"/>
</dbReference>
<evidence type="ECO:0000313" key="2">
    <source>
        <dbReference type="EMBL" id="HJG31785.1"/>
    </source>
</evidence>
<name>A0A921ITX9_9ACTN</name>
<feature type="region of interest" description="Disordered" evidence="1">
    <location>
        <begin position="200"/>
        <end position="219"/>
    </location>
</feature>
<accession>A0A921ITX9</accession>
<reference evidence="2" key="1">
    <citation type="journal article" date="2021" name="PeerJ">
        <title>Extensive microbial diversity within the chicken gut microbiome revealed by metagenomics and culture.</title>
        <authorList>
            <person name="Gilroy R."/>
            <person name="Ravi A."/>
            <person name="Getino M."/>
            <person name="Pursley I."/>
            <person name="Horton D.L."/>
            <person name="Alikhan N.F."/>
            <person name="Baker D."/>
            <person name="Gharbi K."/>
            <person name="Hall N."/>
            <person name="Watson M."/>
            <person name="Adriaenssens E.M."/>
            <person name="Foster-Nyarko E."/>
            <person name="Jarju S."/>
            <person name="Secka A."/>
            <person name="Antonio M."/>
            <person name="Oren A."/>
            <person name="Chaudhuri R.R."/>
            <person name="La Ragione R."/>
            <person name="Hildebrand F."/>
            <person name="Pallen M.J."/>
        </authorList>
    </citation>
    <scope>NUCLEOTIDE SEQUENCE</scope>
    <source>
        <strain evidence="2">ChiGjej2B2-7701</strain>
    </source>
</reference>
<organism evidence="2 3">
    <name type="scientific">Collinsella ihumii</name>
    <dbReference type="NCBI Taxonomy" id="1720204"/>
    <lineage>
        <taxon>Bacteria</taxon>
        <taxon>Bacillati</taxon>
        <taxon>Actinomycetota</taxon>
        <taxon>Coriobacteriia</taxon>
        <taxon>Coriobacteriales</taxon>
        <taxon>Coriobacteriaceae</taxon>
        <taxon>Collinsella</taxon>
    </lineage>
</organism>
<comment type="caution">
    <text evidence="2">The sequence shown here is derived from an EMBL/GenBank/DDBJ whole genome shotgun (WGS) entry which is preliminary data.</text>
</comment>
<dbReference type="AlphaFoldDB" id="A0A921ITX9"/>
<dbReference type="InterPro" id="IPR011990">
    <property type="entry name" value="TPR-like_helical_dom_sf"/>
</dbReference>
<dbReference type="Gene3D" id="1.25.40.10">
    <property type="entry name" value="Tetratricopeptide repeat domain"/>
    <property type="match status" value="1"/>
</dbReference>
<reference evidence="2" key="2">
    <citation type="submission" date="2021-09" db="EMBL/GenBank/DDBJ databases">
        <authorList>
            <person name="Gilroy R."/>
        </authorList>
    </citation>
    <scope>NUCLEOTIDE SEQUENCE</scope>
    <source>
        <strain evidence="2">ChiGjej2B2-7701</strain>
    </source>
</reference>
<gene>
    <name evidence="2" type="ORF">K8U80_10390</name>
</gene>
<sequence length="292" mass="31659">MELPISERDIAQAESYLAAGDLPSATPLLERLVEQAEEYIDAECQATDKVQYFSFADAFERLAYRRVERDPRELVQVGAPFDRLYAALSFAYINQEDYVSAKNTLAQAVRWDPMNCAYRLDLAELHRALGNTQEWAALSFSVIERASDGRSAARAYANLGQFFLDNHNALAASGCARVASRLAPHDGRVEALAGRLAAERPEAAEASDEEAASELASQGVDATPSVDMAVCLLMCASDAAAAGDRNEATRLTVRARGLIGDEACRALVKLIRESDAELARERAEGGEGHAES</sequence>
<evidence type="ECO:0008006" key="4">
    <source>
        <dbReference type="Google" id="ProtNLM"/>
    </source>
</evidence>
<dbReference type="Proteomes" id="UP000746751">
    <property type="component" value="Unassembled WGS sequence"/>
</dbReference>
<evidence type="ECO:0000313" key="3">
    <source>
        <dbReference type="Proteomes" id="UP000746751"/>
    </source>
</evidence>
<protein>
    <recommendedName>
        <fullName evidence="4">Tetratricopeptide repeat protein</fullName>
    </recommendedName>
</protein>
<proteinExistence type="predicted"/>